<keyword evidence="4 5" id="KW-0472">Membrane</keyword>
<evidence type="ECO:0000259" key="6">
    <source>
        <dbReference type="Pfam" id="PF04932"/>
    </source>
</evidence>
<sequence>MFSLPYMTHRNFAEGVLAWMIPAFAVVAFSGVITFLRIADPYDFYRKAQIICLSILIAFSAPRLPMVIHGERRSGLWAGAILLALLAICLHGGGWSPFSIADATLYGMLFLGVLSYARLFQRDPQSQDRSALILALAPLLNVWLMFLSTIDLFISGTWNDWQLVFSTIREFDDALLPCLFLLWHRPGGLARARIIPLVWLLSTLYLLALWQDGARSVLLSAIGALLLLGVLRRDAAMLRLPVSSLAVAGALFYAMRWLFDSDHTTRTVFRLTTSYRSNLWDGAVESWIRSPLMGIGGDQFGRHDGLVIAMHPHNIALQWIGEYGLLGTGVVVLVGVFVYRLVRGHRRVPPFCLGALIACVMNSLLSGAFIYPLSQLLIIWTAGWALARYRKHSTSAAAAAAAPGENVATRAPIMLVSAALLTGMWAVHGGDVLSRASSNDSGSTSPPRFWQRGAVLHLDRVDARQ</sequence>
<gene>
    <name evidence="7" type="ORF">J2739_000499</name>
</gene>
<reference evidence="7 8" key="1">
    <citation type="submission" date="2023-07" db="EMBL/GenBank/DDBJ databases">
        <title>Sorghum-associated microbial communities from plants grown in Nebraska, USA.</title>
        <authorList>
            <person name="Schachtman D."/>
        </authorList>
    </citation>
    <scope>NUCLEOTIDE SEQUENCE [LARGE SCALE GENOMIC DNA]</scope>
    <source>
        <strain evidence="7 8">DS1781</strain>
    </source>
</reference>
<dbReference type="GO" id="GO:0016874">
    <property type="term" value="F:ligase activity"/>
    <property type="evidence" value="ECO:0007669"/>
    <property type="project" value="UniProtKB-KW"/>
</dbReference>
<evidence type="ECO:0000256" key="5">
    <source>
        <dbReference type="SAM" id="Phobius"/>
    </source>
</evidence>
<feature type="transmembrane region" description="Helical" evidence="5">
    <location>
        <begin position="12"/>
        <end position="38"/>
    </location>
</feature>
<comment type="subcellular location">
    <subcellularLocation>
        <location evidence="1">Membrane</location>
        <topology evidence="1">Multi-pass membrane protein</topology>
    </subcellularLocation>
</comment>
<dbReference type="InterPro" id="IPR051533">
    <property type="entry name" value="WaaL-like"/>
</dbReference>
<dbReference type="InterPro" id="IPR007016">
    <property type="entry name" value="O-antigen_ligase-rel_domated"/>
</dbReference>
<dbReference type="Pfam" id="PF04932">
    <property type="entry name" value="Wzy_C"/>
    <property type="match status" value="1"/>
</dbReference>
<dbReference type="Proteomes" id="UP001184230">
    <property type="component" value="Unassembled WGS sequence"/>
</dbReference>
<protein>
    <submittedName>
        <fullName evidence="7">O-antigen ligase</fullName>
    </submittedName>
</protein>
<dbReference type="PANTHER" id="PTHR37422:SF13">
    <property type="entry name" value="LIPOPOLYSACCHARIDE BIOSYNTHESIS PROTEIN PA4999-RELATED"/>
    <property type="match status" value="1"/>
</dbReference>
<feature type="transmembrane region" description="Helical" evidence="5">
    <location>
        <begin position="100"/>
        <end position="119"/>
    </location>
</feature>
<dbReference type="PANTHER" id="PTHR37422">
    <property type="entry name" value="TEICHURONIC ACID BIOSYNTHESIS PROTEIN TUAE"/>
    <property type="match status" value="1"/>
</dbReference>
<dbReference type="EMBL" id="JAVDRF010000001">
    <property type="protein sequence ID" value="MDR6534739.1"/>
    <property type="molecule type" value="Genomic_DNA"/>
</dbReference>
<feature type="transmembrane region" description="Helical" evidence="5">
    <location>
        <begin position="214"/>
        <end position="231"/>
    </location>
</feature>
<evidence type="ECO:0000256" key="4">
    <source>
        <dbReference type="ARBA" id="ARBA00023136"/>
    </source>
</evidence>
<feature type="domain" description="O-antigen ligase-related" evidence="6">
    <location>
        <begin position="204"/>
        <end position="330"/>
    </location>
</feature>
<feature type="transmembrane region" description="Helical" evidence="5">
    <location>
        <begin position="238"/>
        <end position="259"/>
    </location>
</feature>
<organism evidence="7 8">
    <name type="scientific">Variovorax soli</name>
    <dbReference type="NCBI Taxonomy" id="376815"/>
    <lineage>
        <taxon>Bacteria</taxon>
        <taxon>Pseudomonadati</taxon>
        <taxon>Pseudomonadota</taxon>
        <taxon>Betaproteobacteria</taxon>
        <taxon>Burkholderiales</taxon>
        <taxon>Comamonadaceae</taxon>
        <taxon>Variovorax</taxon>
    </lineage>
</organism>
<evidence type="ECO:0000313" key="7">
    <source>
        <dbReference type="EMBL" id="MDR6534739.1"/>
    </source>
</evidence>
<keyword evidence="2 5" id="KW-0812">Transmembrane</keyword>
<keyword evidence="8" id="KW-1185">Reference proteome</keyword>
<feature type="transmembrane region" description="Helical" evidence="5">
    <location>
        <begin position="131"/>
        <end position="155"/>
    </location>
</feature>
<name>A0ABU1N8G8_9BURK</name>
<dbReference type="RefSeq" id="WP_309898168.1">
    <property type="nucleotide sequence ID" value="NZ_JAVDRF010000001.1"/>
</dbReference>
<comment type="caution">
    <text evidence="7">The sequence shown here is derived from an EMBL/GenBank/DDBJ whole genome shotgun (WGS) entry which is preliminary data.</text>
</comment>
<evidence type="ECO:0000256" key="3">
    <source>
        <dbReference type="ARBA" id="ARBA00022989"/>
    </source>
</evidence>
<keyword evidence="3 5" id="KW-1133">Transmembrane helix</keyword>
<keyword evidence="7" id="KW-0436">Ligase</keyword>
<evidence type="ECO:0000256" key="2">
    <source>
        <dbReference type="ARBA" id="ARBA00022692"/>
    </source>
</evidence>
<feature type="transmembrane region" description="Helical" evidence="5">
    <location>
        <begin position="323"/>
        <end position="342"/>
    </location>
</feature>
<evidence type="ECO:0000313" key="8">
    <source>
        <dbReference type="Proteomes" id="UP001184230"/>
    </source>
</evidence>
<feature type="transmembrane region" description="Helical" evidence="5">
    <location>
        <begin position="354"/>
        <end position="387"/>
    </location>
</feature>
<feature type="transmembrane region" description="Helical" evidence="5">
    <location>
        <begin position="76"/>
        <end position="94"/>
    </location>
</feature>
<accession>A0ABU1N8G8</accession>
<evidence type="ECO:0000256" key="1">
    <source>
        <dbReference type="ARBA" id="ARBA00004141"/>
    </source>
</evidence>
<proteinExistence type="predicted"/>